<dbReference type="GO" id="GO:0005684">
    <property type="term" value="C:U2-type spliceosomal complex"/>
    <property type="evidence" value="ECO:0007669"/>
    <property type="project" value="TreeGrafter"/>
</dbReference>
<feature type="compositionally biased region" description="Basic and acidic residues" evidence="9">
    <location>
        <begin position="171"/>
        <end position="194"/>
    </location>
</feature>
<keyword evidence="3" id="KW-0507">mRNA processing</keyword>
<evidence type="ECO:0000256" key="1">
    <source>
        <dbReference type="ARBA" id="ARBA00004123"/>
    </source>
</evidence>
<evidence type="ECO:0000256" key="7">
    <source>
        <dbReference type="ARBA" id="ARBA00023242"/>
    </source>
</evidence>
<feature type="domain" description="CBF1-interacting co-repressor CIR N-terminal" evidence="10">
    <location>
        <begin position="11"/>
        <end position="47"/>
    </location>
</feature>
<evidence type="ECO:0000256" key="5">
    <source>
        <dbReference type="ARBA" id="ARBA00023054"/>
    </source>
</evidence>
<dbReference type="OrthoDB" id="21123at2759"/>
<dbReference type="AlphaFoldDB" id="A0A1B9GI51"/>
<comment type="subcellular location">
    <subcellularLocation>
        <location evidence="1">Nucleus</location>
    </subcellularLocation>
</comment>
<evidence type="ECO:0000256" key="9">
    <source>
        <dbReference type="SAM" id="MobiDB-lite"/>
    </source>
</evidence>
<dbReference type="SMART" id="SM01083">
    <property type="entry name" value="Cir_N"/>
    <property type="match status" value="1"/>
</dbReference>
<evidence type="ECO:0000256" key="3">
    <source>
        <dbReference type="ARBA" id="ARBA00022664"/>
    </source>
</evidence>
<sequence>MGGGDLNMKKSWHPVLLVNQERVWKAEKAANEEKKMLAQLRKEREEERQLAELQRLQEATTGKKRVEKMDWMYAAPGAEGGALGGQKLGEREMEEYLLGKKRVDEVLAQGDKNVGASHREFIAVQNANNPRDTAAKIREDPLLAIKKQEQAALTALMNRPDIRKKLKAAKNGKEEKEDKEERRARKKAEKEERRKARHESKHSRHSRSHRDSRTPVSDYSDDRDRDRKRIRDSYDSRDDRRRRDYERERDRSRSRSISPKRERDHDREHRRRDRDESPRRYRDHSPRRSDGYRRDDDRGRYRDGDRSRDDNRRDRDGHSYRDDHRIPPPRQYLNGNSDSRDIKPHPSRPSALDMADRPTSSSIHPRELQHNEHANGNGHSGNSNSNAKTNGNGAGNHLDDMRAARLAAMSSSATELYNQRAKTLAQRAEEEKKELEKEAKLRAKYGKDQANAGFFSQQTSMGLSESLQRRAGKGLLKDI</sequence>
<proteinExistence type="inferred from homology"/>
<dbReference type="InterPro" id="IPR051376">
    <property type="entry name" value="CWC25_splicing_factor"/>
</dbReference>
<evidence type="ECO:0000256" key="4">
    <source>
        <dbReference type="ARBA" id="ARBA00022728"/>
    </source>
</evidence>
<dbReference type="InterPro" id="IPR019339">
    <property type="entry name" value="CIR_N_dom"/>
</dbReference>
<keyword evidence="7" id="KW-0539">Nucleus</keyword>
<evidence type="ECO:0000256" key="6">
    <source>
        <dbReference type="ARBA" id="ARBA00023187"/>
    </source>
</evidence>
<feature type="coiled-coil region" evidence="8">
    <location>
        <begin position="23"/>
        <end position="59"/>
    </location>
</feature>
<comment type="similarity">
    <text evidence="2">Belongs to the CWC25 family.</text>
</comment>
<feature type="compositionally biased region" description="Basic and acidic residues" evidence="9">
    <location>
        <begin position="364"/>
        <end position="373"/>
    </location>
</feature>
<keyword evidence="4" id="KW-0747">Spliceosome</keyword>
<evidence type="ECO:0000256" key="8">
    <source>
        <dbReference type="SAM" id="Coils"/>
    </source>
</evidence>
<keyword evidence="12" id="KW-1185">Reference proteome</keyword>
<dbReference type="PANTHER" id="PTHR16196:SF0">
    <property type="entry name" value="PRE-MRNA-SPLICING FACTOR CWC25 HOMOLOG"/>
    <property type="match status" value="1"/>
</dbReference>
<dbReference type="Pfam" id="PF12542">
    <property type="entry name" value="CWC25"/>
    <property type="match status" value="1"/>
</dbReference>
<accession>A0A1B9GI51</accession>
<dbReference type="PANTHER" id="PTHR16196">
    <property type="entry name" value="CELL CYCLE CONTROL PROTEIN CWF25"/>
    <property type="match status" value="1"/>
</dbReference>
<feature type="region of interest" description="Disordered" evidence="9">
    <location>
        <begin position="154"/>
        <end position="411"/>
    </location>
</feature>
<keyword evidence="5 8" id="KW-0175">Coiled coil</keyword>
<evidence type="ECO:0000256" key="2">
    <source>
        <dbReference type="ARBA" id="ARBA00006695"/>
    </source>
</evidence>
<evidence type="ECO:0000313" key="12">
    <source>
        <dbReference type="Proteomes" id="UP000092666"/>
    </source>
</evidence>
<dbReference type="Proteomes" id="UP000092666">
    <property type="component" value="Unassembled WGS sequence"/>
</dbReference>
<organism evidence="11 12">
    <name type="scientific">Kwoniella heveanensis BCC8398</name>
    <dbReference type="NCBI Taxonomy" id="1296120"/>
    <lineage>
        <taxon>Eukaryota</taxon>
        <taxon>Fungi</taxon>
        <taxon>Dikarya</taxon>
        <taxon>Basidiomycota</taxon>
        <taxon>Agaricomycotina</taxon>
        <taxon>Tremellomycetes</taxon>
        <taxon>Tremellales</taxon>
        <taxon>Cryptococcaceae</taxon>
        <taxon>Kwoniella</taxon>
    </lineage>
</organism>
<evidence type="ECO:0000259" key="10">
    <source>
        <dbReference type="SMART" id="SM01083"/>
    </source>
</evidence>
<gene>
    <name evidence="11" type="ORF">I316_07749</name>
</gene>
<keyword evidence="6" id="KW-0508">mRNA splicing</keyword>
<feature type="compositionally biased region" description="Basic and acidic residues" evidence="9">
    <location>
        <begin position="220"/>
        <end position="326"/>
    </location>
</feature>
<evidence type="ECO:0000313" key="11">
    <source>
        <dbReference type="EMBL" id="OCF30621.1"/>
    </source>
</evidence>
<dbReference type="InterPro" id="IPR022209">
    <property type="entry name" value="CWC25"/>
</dbReference>
<dbReference type="GO" id="GO:0000398">
    <property type="term" value="P:mRNA splicing, via spliceosome"/>
    <property type="evidence" value="ECO:0007669"/>
    <property type="project" value="TreeGrafter"/>
</dbReference>
<name>A0A1B9GI51_9TREE</name>
<feature type="compositionally biased region" description="Low complexity" evidence="9">
    <location>
        <begin position="374"/>
        <end position="387"/>
    </location>
</feature>
<feature type="coiled-coil region" evidence="8">
    <location>
        <begin position="414"/>
        <end position="445"/>
    </location>
</feature>
<reference evidence="12" key="2">
    <citation type="submission" date="2013-12" db="EMBL/GenBank/DDBJ databases">
        <title>Evolution of pathogenesis and genome organization in the Tremellales.</title>
        <authorList>
            <person name="Cuomo C."/>
            <person name="Litvintseva A."/>
            <person name="Heitman J."/>
            <person name="Chen Y."/>
            <person name="Sun S."/>
            <person name="Springer D."/>
            <person name="Dromer F."/>
            <person name="Young S."/>
            <person name="Zeng Q."/>
            <person name="Chapman S."/>
            <person name="Gujja S."/>
            <person name="Saif S."/>
            <person name="Birren B."/>
        </authorList>
    </citation>
    <scope>NUCLEOTIDE SEQUENCE [LARGE SCALE GENOMIC DNA]</scope>
    <source>
        <strain evidence="12">BCC8398</strain>
    </source>
</reference>
<dbReference type="STRING" id="1296120.A0A1B9GI51"/>
<reference evidence="11 12" key="1">
    <citation type="submission" date="2013-07" db="EMBL/GenBank/DDBJ databases">
        <title>The Genome Sequence of Cryptococcus heveanensis BCC8398.</title>
        <authorList>
            <consortium name="The Broad Institute Genome Sequencing Platform"/>
            <person name="Cuomo C."/>
            <person name="Litvintseva A."/>
            <person name="Chen Y."/>
            <person name="Heitman J."/>
            <person name="Sun S."/>
            <person name="Springer D."/>
            <person name="Dromer F."/>
            <person name="Young S.K."/>
            <person name="Zeng Q."/>
            <person name="Gargeya S."/>
            <person name="Fitzgerald M."/>
            <person name="Abouelleil A."/>
            <person name="Alvarado L."/>
            <person name="Berlin A.M."/>
            <person name="Chapman S.B."/>
            <person name="Dewar J."/>
            <person name="Goldberg J."/>
            <person name="Griggs A."/>
            <person name="Gujja S."/>
            <person name="Hansen M."/>
            <person name="Howarth C."/>
            <person name="Imamovic A."/>
            <person name="Larimer J."/>
            <person name="McCowan C."/>
            <person name="Murphy C."/>
            <person name="Pearson M."/>
            <person name="Priest M."/>
            <person name="Roberts A."/>
            <person name="Saif S."/>
            <person name="Shea T."/>
            <person name="Sykes S."/>
            <person name="Wortman J."/>
            <person name="Nusbaum C."/>
            <person name="Birren B."/>
        </authorList>
    </citation>
    <scope>NUCLEOTIDE SEQUENCE [LARGE SCALE GENOMIC DNA]</scope>
    <source>
        <strain evidence="11 12">BCC8398</strain>
    </source>
</reference>
<feature type="compositionally biased region" description="Basic residues" evidence="9">
    <location>
        <begin position="195"/>
        <end position="210"/>
    </location>
</feature>
<dbReference type="Pfam" id="PF10197">
    <property type="entry name" value="Cir_N"/>
    <property type="match status" value="1"/>
</dbReference>
<dbReference type="EMBL" id="KV700145">
    <property type="protein sequence ID" value="OCF30621.1"/>
    <property type="molecule type" value="Genomic_DNA"/>
</dbReference>
<protein>
    <submittedName>
        <fullName evidence="11">Pre-mRNA-splicing factor CWC25</fullName>
    </submittedName>
</protein>